<keyword evidence="2" id="KW-1133">Transmembrane helix</keyword>
<feature type="region of interest" description="Disordered" evidence="1">
    <location>
        <begin position="1"/>
        <end position="28"/>
    </location>
</feature>
<name>A0A517NWA9_9BACT</name>
<proteinExistence type="predicted"/>
<evidence type="ECO:0000313" key="4">
    <source>
        <dbReference type="Proteomes" id="UP000319817"/>
    </source>
</evidence>
<keyword evidence="2" id="KW-0472">Membrane</keyword>
<dbReference type="RefSeq" id="WP_419189030.1">
    <property type="nucleotide sequence ID" value="NZ_CP036526.1"/>
</dbReference>
<keyword evidence="4" id="KW-1185">Reference proteome</keyword>
<keyword evidence="2" id="KW-0812">Transmembrane</keyword>
<dbReference type="AlphaFoldDB" id="A0A517NWA9"/>
<sequence length="58" mass="6351">MNPYEPPTIENGNRPRQPSPATAPQQRASKVDSIAAIVGVITVACLAVVYALDWWIHH</sequence>
<evidence type="ECO:0000256" key="2">
    <source>
        <dbReference type="SAM" id="Phobius"/>
    </source>
</evidence>
<evidence type="ECO:0000313" key="3">
    <source>
        <dbReference type="EMBL" id="QDT11420.1"/>
    </source>
</evidence>
<feature type="transmembrane region" description="Helical" evidence="2">
    <location>
        <begin position="34"/>
        <end position="56"/>
    </location>
</feature>
<feature type="compositionally biased region" description="Polar residues" evidence="1">
    <location>
        <begin position="10"/>
        <end position="28"/>
    </location>
</feature>
<dbReference type="EMBL" id="CP036526">
    <property type="protein sequence ID" value="QDT11420.1"/>
    <property type="molecule type" value="Genomic_DNA"/>
</dbReference>
<organism evidence="3 4">
    <name type="scientific">Stieleria marina</name>
    <dbReference type="NCBI Taxonomy" id="1930275"/>
    <lineage>
        <taxon>Bacteria</taxon>
        <taxon>Pseudomonadati</taxon>
        <taxon>Planctomycetota</taxon>
        <taxon>Planctomycetia</taxon>
        <taxon>Pirellulales</taxon>
        <taxon>Pirellulaceae</taxon>
        <taxon>Stieleria</taxon>
    </lineage>
</organism>
<protein>
    <submittedName>
        <fullName evidence="3">Uncharacterized protein</fullName>
    </submittedName>
</protein>
<accession>A0A517NWA9</accession>
<evidence type="ECO:0000256" key="1">
    <source>
        <dbReference type="SAM" id="MobiDB-lite"/>
    </source>
</evidence>
<dbReference type="Proteomes" id="UP000319817">
    <property type="component" value="Chromosome"/>
</dbReference>
<reference evidence="3 4" key="1">
    <citation type="submission" date="2019-02" db="EMBL/GenBank/DDBJ databases">
        <title>Deep-cultivation of Planctomycetes and their phenomic and genomic characterization uncovers novel biology.</title>
        <authorList>
            <person name="Wiegand S."/>
            <person name="Jogler M."/>
            <person name="Boedeker C."/>
            <person name="Pinto D."/>
            <person name="Vollmers J."/>
            <person name="Rivas-Marin E."/>
            <person name="Kohn T."/>
            <person name="Peeters S.H."/>
            <person name="Heuer A."/>
            <person name="Rast P."/>
            <person name="Oberbeckmann S."/>
            <person name="Bunk B."/>
            <person name="Jeske O."/>
            <person name="Meyerdierks A."/>
            <person name="Storesund J.E."/>
            <person name="Kallscheuer N."/>
            <person name="Luecker S."/>
            <person name="Lage O.M."/>
            <person name="Pohl T."/>
            <person name="Merkel B.J."/>
            <person name="Hornburger P."/>
            <person name="Mueller R.-W."/>
            <person name="Bruemmer F."/>
            <person name="Labrenz M."/>
            <person name="Spormann A.M."/>
            <person name="Op den Camp H."/>
            <person name="Overmann J."/>
            <person name="Amann R."/>
            <person name="Jetten M.S.M."/>
            <person name="Mascher T."/>
            <person name="Medema M.H."/>
            <person name="Devos D.P."/>
            <person name="Kaster A.-K."/>
            <person name="Ovreas L."/>
            <person name="Rohde M."/>
            <person name="Galperin M.Y."/>
            <person name="Jogler C."/>
        </authorList>
    </citation>
    <scope>NUCLEOTIDE SEQUENCE [LARGE SCALE GENOMIC DNA]</scope>
    <source>
        <strain evidence="3 4">K23_9</strain>
    </source>
</reference>
<gene>
    <name evidence="3" type="ORF">K239x_34170</name>
</gene>